<gene>
    <name evidence="1" type="ORF">V5799_025341</name>
</gene>
<dbReference type="Proteomes" id="UP001321473">
    <property type="component" value="Unassembled WGS sequence"/>
</dbReference>
<keyword evidence="2" id="KW-1185">Reference proteome</keyword>
<dbReference type="EMBL" id="JARKHS020019774">
    <property type="protein sequence ID" value="KAK8771417.1"/>
    <property type="molecule type" value="Genomic_DNA"/>
</dbReference>
<dbReference type="AlphaFoldDB" id="A0AAQ4E9I2"/>
<proteinExistence type="predicted"/>
<feature type="non-terminal residue" evidence="1">
    <location>
        <position position="1"/>
    </location>
</feature>
<name>A0AAQ4E9I2_AMBAM</name>
<reference evidence="1 2" key="1">
    <citation type="journal article" date="2023" name="Arcadia Sci">
        <title>De novo assembly of a long-read Amblyomma americanum tick genome.</title>
        <authorList>
            <person name="Chou S."/>
            <person name="Poskanzer K.E."/>
            <person name="Rollins M."/>
            <person name="Thuy-Boun P.S."/>
        </authorList>
    </citation>
    <scope>NUCLEOTIDE SEQUENCE [LARGE SCALE GENOMIC DNA]</scope>
    <source>
        <strain evidence="1">F_SG_1</strain>
        <tissue evidence="1">Salivary glands</tissue>
    </source>
</reference>
<protein>
    <submittedName>
        <fullName evidence="1">Uncharacterized protein</fullName>
    </submittedName>
</protein>
<evidence type="ECO:0000313" key="2">
    <source>
        <dbReference type="Proteomes" id="UP001321473"/>
    </source>
</evidence>
<accession>A0AAQ4E9I2</accession>
<evidence type="ECO:0000313" key="1">
    <source>
        <dbReference type="EMBL" id="KAK8771417.1"/>
    </source>
</evidence>
<comment type="caution">
    <text evidence="1">The sequence shown here is derived from an EMBL/GenBank/DDBJ whole genome shotgun (WGS) entry which is preliminary data.</text>
</comment>
<organism evidence="1 2">
    <name type="scientific">Amblyomma americanum</name>
    <name type="common">Lone star tick</name>
    <dbReference type="NCBI Taxonomy" id="6943"/>
    <lineage>
        <taxon>Eukaryota</taxon>
        <taxon>Metazoa</taxon>
        <taxon>Ecdysozoa</taxon>
        <taxon>Arthropoda</taxon>
        <taxon>Chelicerata</taxon>
        <taxon>Arachnida</taxon>
        <taxon>Acari</taxon>
        <taxon>Parasitiformes</taxon>
        <taxon>Ixodida</taxon>
        <taxon>Ixodoidea</taxon>
        <taxon>Ixodidae</taxon>
        <taxon>Amblyomminae</taxon>
        <taxon>Amblyomma</taxon>
    </lineage>
</organism>
<sequence>AKQGSQSIHKHIDHGTKWLYRKHHAHLKYYRLKKYHLKYQNKLHHYYVPP</sequence>